<proteinExistence type="predicted"/>
<accession>A0ABM9WXF5</accession>
<reference evidence="3" key="1">
    <citation type="submission" date="2006-10" db="EMBL/GenBank/DDBJ databases">
        <authorList>
            <person name="Heidelberg J."/>
            <person name="Sebastian Y."/>
        </authorList>
    </citation>
    <scope>NUCLEOTIDE SEQUENCE [LARGE SCALE GENOMIC DNA]</scope>
    <source>
        <strain evidence="3">EX25</strain>
    </source>
</reference>
<dbReference type="EMBL" id="DS267811">
    <property type="protein sequence ID" value="EDN58085.1"/>
    <property type="molecule type" value="Genomic_DNA"/>
</dbReference>
<protein>
    <submittedName>
        <fullName evidence="2">ATPase involved in DNA repair</fullName>
    </submittedName>
</protein>
<gene>
    <name evidence="2" type="ORF">VEx25_B0145</name>
</gene>
<keyword evidence="3" id="KW-1185">Reference proteome</keyword>
<keyword evidence="1" id="KW-0175">Coiled coil</keyword>
<organism evidence="2 3">
    <name type="scientific">Vibrio antiquarius (strain Ex25)</name>
    <dbReference type="NCBI Taxonomy" id="150340"/>
    <lineage>
        <taxon>Bacteria</taxon>
        <taxon>Pseudomonadati</taxon>
        <taxon>Pseudomonadota</taxon>
        <taxon>Gammaproteobacteria</taxon>
        <taxon>Vibrionales</taxon>
        <taxon>Vibrionaceae</taxon>
        <taxon>Vibrio</taxon>
        <taxon>Vibrio diabolicus subgroup</taxon>
    </lineage>
</organism>
<evidence type="ECO:0000256" key="1">
    <source>
        <dbReference type="SAM" id="Coils"/>
    </source>
</evidence>
<dbReference type="Proteomes" id="UP000242664">
    <property type="component" value="Unassembled WGS sequence"/>
</dbReference>
<name>A0ABM9WXF5_VIBAE</name>
<sequence length="840" mass="94454">MEKSNRTVSWGKTMLCKFTYLTACSTLILGIFFSLMAKANGDAENDRLFYSVEANQNELRSASHNLYSGTLAIESPYKSLDGKIRSASKFVVDYPAEGVTLGQGWELGRSVKSFGTCIEFTKQNVGGQMATVTASKIFSSEELKRELETSISASAKASYSGFGASASYKSNLVKKSKVESSFDTRLVKAEVVDGVEFVAPLMNPDTRVNTVALSPFALGLLEYEGQGKEKTITEASKKAFWQYCGDAYVSAIERGAEMYVVSNNFNHSAFEKVKSSKTIGGSMSYLGSGGEAETSSSSLNSALNSNKSSKYEYYHSAHRGLYIPSRIDDVAQAIQLLGDSSEQNKSFPFRVQLTSYSNLPNFPTGLQLKTPMAERLYVYRDRLESIAAMLEHMLGFTLVDESDATKSCKPGAAAACEKQSNLKTYYEAGKNKRERYEELLKAVKRDILTTNKEIELCENTNLGSKDSNCIAKFDGKYNDYFYLALMPLPKVAQLYLLPKDAELKNTLQQKLEELKTDYPNIVSRTYRVLKTCSVLGVKYKDKNLCGYKYITQLCKDNESTAPCKQHKEQEKAIARQIALLDTKGVEKNIPSARFEYFIASRMKHRSETGAIDVELREQEIQYIKANIDCDYFGWNNEQCQDLDSIYDRIVHDGERLRFVYMFDPEAQRNRLKGYAENAVAEIKKNKEAMDTMVKEAVGAYSKTGSSEPDNQNSLLQEQKKNYDLKEIENLLSNNKLLSPEQKNEYLRLTIVNSELKTISDSLFTQLSANGSMTLLDKKPIDWTAVITPYDLYSSLNTNKTTRSEKQPRANTLSKKSEYMVEPLYPLFSFDADFKLYVQGY</sequence>
<feature type="coiled-coil region" evidence="1">
    <location>
        <begin position="426"/>
        <end position="453"/>
    </location>
</feature>
<evidence type="ECO:0000313" key="3">
    <source>
        <dbReference type="Proteomes" id="UP000242664"/>
    </source>
</evidence>
<evidence type="ECO:0000313" key="2">
    <source>
        <dbReference type="EMBL" id="EDN58085.1"/>
    </source>
</evidence>